<evidence type="ECO:0000259" key="1">
    <source>
        <dbReference type="PROSITE" id="PS51462"/>
    </source>
</evidence>
<dbReference type="Gene3D" id="3.90.79.10">
    <property type="entry name" value="Nucleoside Triphosphate Pyrophosphohydrolase"/>
    <property type="match status" value="1"/>
</dbReference>
<dbReference type="PANTHER" id="PTHR10885:SF0">
    <property type="entry name" value="ISOPENTENYL-DIPHOSPHATE DELTA-ISOMERASE"/>
    <property type="match status" value="1"/>
</dbReference>
<accession>A0ABS2DKC1</accession>
<comment type="caution">
    <text evidence="2">The sequence shown here is derived from an EMBL/GenBank/DDBJ whole genome shotgun (WGS) entry which is preliminary data.</text>
</comment>
<dbReference type="SUPFAM" id="SSF55811">
    <property type="entry name" value="Nudix"/>
    <property type="match status" value="1"/>
</dbReference>
<dbReference type="PROSITE" id="PS51462">
    <property type="entry name" value="NUDIX"/>
    <property type="match status" value="1"/>
</dbReference>
<evidence type="ECO:0000313" key="2">
    <source>
        <dbReference type="EMBL" id="MBM6618908.1"/>
    </source>
</evidence>
<dbReference type="InterPro" id="IPR000086">
    <property type="entry name" value="NUDIX_hydrolase_dom"/>
</dbReference>
<name>A0ABS2DKC1_9BACI</name>
<dbReference type="PANTHER" id="PTHR10885">
    <property type="entry name" value="ISOPENTENYL-DIPHOSPHATE DELTA-ISOMERASE"/>
    <property type="match status" value="1"/>
</dbReference>
<sequence length="207" mass="24266">METELLKTFDENGTEIGTATREDVHRQGLWHETFHCWFVSKEQDKNFIYFQLRSKVKKDYPNLLDITAAGHLLAHETTEDGVREVEEELGIHVSIQDLTFLGILKYEVMRGELIDRELAHTYLYEYKGSFDDFQLQIEEVTGMYRADFTSFIELITGEITELHIDGFELNEVGEKVNFEKKVTMNSFVPHEESFYQDVVSRIHEMIV</sequence>
<keyword evidence="3" id="KW-1185">Reference proteome</keyword>
<gene>
    <name evidence="2" type="ORF">JR050_14660</name>
</gene>
<dbReference type="RefSeq" id="WP_204204249.1">
    <property type="nucleotide sequence ID" value="NZ_JAFELM010000036.1"/>
</dbReference>
<evidence type="ECO:0000313" key="3">
    <source>
        <dbReference type="Proteomes" id="UP001518925"/>
    </source>
</evidence>
<protein>
    <submittedName>
        <fullName evidence="2">NUDIX domain-containing protein</fullName>
    </submittedName>
</protein>
<organism evidence="2 3">
    <name type="scientific">Bacillus suaedaesalsae</name>
    <dbReference type="NCBI Taxonomy" id="2810349"/>
    <lineage>
        <taxon>Bacteria</taxon>
        <taxon>Bacillati</taxon>
        <taxon>Bacillota</taxon>
        <taxon>Bacilli</taxon>
        <taxon>Bacillales</taxon>
        <taxon>Bacillaceae</taxon>
        <taxon>Bacillus</taxon>
    </lineage>
</organism>
<dbReference type="EMBL" id="JAFELM010000036">
    <property type="protein sequence ID" value="MBM6618908.1"/>
    <property type="molecule type" value="Genomic_DNA"/>
</dbReference>
<feature type="domain" description="Nudix hydrolase" evidence="1">
    <location>
        <begin position="29"/>
        <end position="168"/>
    </location>
</feature>
<reference evidence="2 3" key="1">
    <citation type="submission" date="2021-02" db="EMBL/GenBank/DDBJ databases">
        <title>Bacillus sp. RD4P76, an endophyte from a halophyte.</title>
        <authorList>
            <person name="Sun J.-Q."/>
        </authorList>
    </citation>
    <scope>NUCLEOTIDE SEQUENCE [LARGE SCALE GENOMIC DNA]</scope>
    <source>
        <strain evidence="2 3">RD4P76</strain>
    </source>
</reference>
<proteinExistence type="predicted"/>
<dbReference type="CDD" id="cd04692">
    <property type="entry name" value="NUDIX_Hydrolase"/>
    <property type="match status" value="1"/>
</dbReference>
<dbReference type="Proteomes" id="UP001518925">
    <property type="component" value="Unassembled WGS sequence"/>
</dbReference>
<dbReference type="InterPro" id="IPR015797">
    <property type="entry name" value="NUDIX_hydrolase-like_dom_sf"/>
</dbReference>